<dbReference type="EMBL" id="JARBHB010000011">
    <property type="protein sequence ID" value="KAJ8872125.1"/>
    <property type="molecule type" value="Genomic_DNA"/>
</dbReference>
<gene>
    <name evidence="1" type="ORF">PR048_025727</name>
</gene>
<evidence type="ECO:0000313" key="2">
    <source>
        <dbReference type="Proteomes" id="UP001159363"/>
    </source>
</evidence>
<reference evidence="1 2" key="1">
    <citation type="submission" date="2023-02" db="EMBL/GenBank/DDBJ databases">
        <title>LHISI_Scaffold_Assembly.</title>
        <authorList>
            <person name="Stuart O.P."/>
            <person name="Cleave R."/>
            <person name="Magrath M.J.L."/>
            <person name="Mikheyev A.S."/>
        </authorList>
    </citation>
    <scope>NUCLEOTIDE SEQUENCE [LARGE SCALE GENOMIC DNA]</scope>
    <source>
        <strain evidence="1">Daus_M_001</strain>
        <tissue evidence="1">Leg muscle</tissue>
    </source>
</reference>
<keyword evidence="2" id="KW-1185">Reference proteome</keyword>
<comment type="caution">
    <text evidence="1">The sequence shown here is derived from an EMBL/GenBank/DDBJ whole genome shotgun (WGS) entry which is preliminary data.</text>
</comment>
<protein>
    <submittedName>
        <fullName evidence="1">Uncharacterized protein</fullName>
    </submittedName>
</protein>
<organism evidence="1 2">
    <name type="scientific">Dryococelus australis</name>
    <dbReference type="NCBI Taxonomy" id="614101"/>
    <lineage>
        <taxon>Eukaryota</taxon>
        <taxon>Metazoa</taxon>
        <taxon>Ecdysozoa</taxon>
        <taxon>Arthropoda</taxon>
        <taxon>Hexapoda</taxon>
        <taxon>Insecta</taxon>
        <taxon>Pterygota</taxon>
        <taxon>Neoptera</taxon>
        <taxon>Polyneoptera</taxon>
        <taxon>Phasmatodea</taxon>
        <taxon>Verophasmatodea</taxon>
        <taxon>Anareolatae</taxon>
        <taxon>Phasmatidae</taxon>
        <taxon>Eurycanthinae</taxon>
        <taxon>Dryococelus</taxon>
    </lineage>
</organism>
<evidence type="ECO:0000313" key="1">
    <source>
        <dbReference type="EMBL" id="KAJ8872125.1"/>
    </source>
</evidence>
<dbReference type="Proteomes" id="UP001159363">
    <property type="component" value="Chromosome 10"/>
</dbReference>
<accession>A0ABQ9GJD4</accession>
<sequence>MHVRPSKTVHRSSAGHGGLVRAAVSRLASGEDTTAVRNRCGSRTERFRYSLLTDIRVLRADADEVGWVWNGAGMQGLGKRGIPEQARRPASSFSKIPTCEYPGSDPAGNRARFALVRGDKQRAGCPQLYEPASCVTRRRTDSRAVLHAAIGAT</sequence>
<proteinExistence type="predicted"/>
<name>A0ABQ9GJD4_9NEOP</name>